<dbReference type="EMBL" id="JAAHFQ010000308">
    <property type="protein sequence ID" value="NER29100.1"/>
    <property type="molecule type" value="Genomic_DNA"/>
</dbReference>
<comment type="caution">
    <text evidence="1">The sequence shown here is derived from an EMBL/GenBank/DDBJ whole genome shotgun (WGS) entry which is preliminary data.</text>
</comment>
<protein>
    <submittedName>
        <fullName evidence="1">Uncharacterized protein</fullName>
    </submittedName>
</protein>
<accession>A0A6B3NBY6</accession>
<proteinExistence type="predicted"/>
<dbReference type="AlphaFoldDB" id="A0A6B3NBY6"/>
<name>A0A6B3NBY6_9CYAN</name>
<gene>
    <name evidence="1" type="ORF">F6J89_16050</name>
</gene>
<organism evidence="1">
    <name type="scientific">Symploca sp. SIO1C4</name>
    <dbReference type="NCBI Taxonomy" id="2607765"/>
    <lineage>
        <taxon>Bacteria</taxon>
        <taxon>Bacillati</taxon>
        <taxon>Cyanobacteriota</taxon>
        <taxon>Cyanophyceae</taxon>
        <taxon>Coleofasciculales</taxon>
        <taxon>Coleofasciculaceae</taxon>
        <taxon>Symploca</taxon>
    </lineage>
</organism>
<reference evidence="1" key="1">
    <citation type="submission" date="2019-11" db="EMBL/GenBank/DDBJ databases">
        <title>Genomic insights into an expanded diversity of filamentous marine cyanobacteria reveals the extraordinary biosynthetic potential of Moorea and Okeania.</title>
        <authorList>
            <person name="Ferreira Leao T."/>
            <person name="Wang M."/>
            <person name="Moss N."/>
            <person name="Da Silva R."/>
            <person name="Sanders J."/>
            <person name="Nurk S."/>
            <person name="Gurevich A."/>
            <person name="Humphrey G."/>
            <person name="Reher R."/>
            <person name="Zhu Q."/>
            <person name="Belda-Ferre P."/>
            <person name="Glukhov E."/>
            <person name="Rex R."/>
            <person name="Dorrestein P.C."/>
            <person name="Knight R."/>
            <person name="Pevzner P."/>
            <person name="Gerwick W.H."/>
            <person name="Gerwick L."/>
        </authorList>
    </citation>
    <scope>NUCLEOTIDE SEQUENCE</scope>
    <source>
        <strain evidence="1">SIO1C4</strain>
    </source>
</reference>
<sequence length="95" mass="10670">MGQQEHALEISGFKALPVSNGWKWHITFSYGGVITSDESYPTPEVALAIGRTWIDKEAVFNALKQCLCQFRDAGTITVEEYRNLMASFIKTTNHC</sequence>
<evidence type="ECO:0000313" key="1">
    <source>
        <dbReference type="EMBL" id="NER29100.1"/>
    </source>
</evidence>